<feature type="compositionally biased region" description="Basic residues" evidence="1">
    <location>
        <begin position="1"/>
        <end position="10"/>
    </location>
</feature>
<sequence>MSMKRSKPRSSGKSQDSQSEDGDYFAKPKAPEKSWEELTGNKPDDAFTPYALTSRFDKGQLVTHPKFGKGVVTFVEANRVEILFQDGTKKLGHGAS</sequence>
<name>A0ABZ2M5C2_9BACT</name>
<evidence type="ECO:0000313" key="3">
    <source>
        <dbReference type="Proteomes" id="UP001370348"/>
    </source>
</evidence>
<keyword evidence="3" id="KW-1185">Reference proteome</keyword>
<dbReference type="Proteomes" id="UP001370348">
    <property type="component" value="Chromosome"/>
</dbReference>
<evidence type="ECO:0000313" key="2">
    <source>
        <dbReference type="EMBL" id="WXB17368.1"/>
    </source>
</evidence>
<feature type="compositionally biased region" description="Basic and acidic residues" evidence="1">
    <location>
        <begin position="24"/>
        <end position="36"/>
    </location>
</feature>
<protein>
    <submittedName>
        <fullName evidence="2">Uncharacterized protein</fullName>
    </submittedName>
</protein>
<proteinExistence type="predicted"/>
<dbReference type="RefSeq" id="WP_394826999.1">
    <property type="nucleotide sequence ID" value="NZ_CP089984.1"/>
</dbReference>
<feature type="region of interest" description="Disordered" evidence="1">
    <location>
        <begin position="1"/>
        <end position="44"/>
    </location>
</feature>
<dbReference type="EMBL" id="CP089984">
    <property type="protein sequence ID" value="WXB17368.1"/>
    <property type="molecule type" value="Genomic_DNA"/>
</dbReference>
<gene>
    <name evidence="2" type="ORF">LZC94_08805</name>
</gene>
<organism evidence="2 3">
    <name type="scientific">Pendulispora albinea</name>
    <dbReference type="NCBI Taxonomy" id="2741071"/>
    <lineage>
        <taxon>Bacteria</taxon>
        <taxon>Pseudomonadati</taxon>
        <taxon>Myxococcota</taxon>
        <taxon>Myxococcia</taxon>
        <taxon>Myxococcales</taxon>
        <taxon>Sorangiineae</taxon>
        <taxon>Pendulisporaceae</taxon>
        <taxon>Pendulispora</taxon>
    </lineage>
</organism>
<reference evidence="2 3" key="1">
    <citation type="submission" date="2021-12" db="EMBL/GenBank/DDBJ databases">
        <title>Discovery of the Pendulisporaceae a myxobacterial family with distinct sporulation behavior and unique specialized metabolism.</title>
        <authorList>
            <person name="Garcia R."/>
            <person name="Popoff A."/>
            <person name="Bader C.D."/>
            <person name="Loehr J."/>
            <person name="Walesch S."/>
            <person name="Walt C."/>
            <person name="Boldt J."/>
            <person name="Bunk B."/>
            <person name="Haeckl F.J.F.P.J."/>
            <person name="Gunesch A.P."/>
            <person name="Birkelbach J."/>
            <person name="Nuebel U."/>
            <person name="Pietschmann T."/>
            <person name="Bach T."/>
            <person name="Mueller R."/>
        </authorList>
    </citation>
    <scope>NUCLEOTIDE SEQUENCE [LARGE SCALE GENOMIC DNA]</scope>
    <source>
        <strain evidence="2 3">MSr11954</strain>
    </source>
</reference>
<evidence type="ECO:0000256" key="1">
    <source>
        <dbReference type="SAM" id="MobiDB-lite"/>
    </source>
</evidence>
<accession>A0ABZ2M5C2</accession>